<dbReference type="EMBL" id="KZ824274">
    <property type="protein sequence ID" value="RAL14728.1"/>
    <property type="molecule type" value="Genomic_DNA"/>
</dbReference>
<reference evidence="1 2" key="1">
    <citation type="submission" date="2018-02" db="EMBL/GenBank/DDBJ databases">
        <title>The genomes of Aspergillus section Nigri reveals drivers in fungal speciation.</title>
        <authorList>
            <consortium name="DOE Joint Genome Institute"/>
            <person name="Vesth T.C."/>
            <person name="Nybo J."/>
            <person name="Theobald S."/>
            <person name="Brandl J."/>
            <person name="Frisvad J.C."/>
            <person name="Nielsen K.F."/>
            <person name="Lyhne E.K."/>
            <person name="Kogle M.E."/>
            <person name="Kuo A."/>
            <person name="Riley R."/>
            <person name="Clum A."/>
            <person name="Nolan M."/>
            <person name="Lipzen A."/>
            <person name="Salamov A."/>
            <person name="Henrissat B."/>
            <person name="Wiebenga A."/>
            <person name="De vries R.P."/>
            <person name="Grigoriev I.V."/>
            <person name="Mortensen U.H."/>
            <person name="Andersen M.R."/>
            <person name="Baker S.E."/>
        </authorList>
    </citation>
    <scope>NUCLEOTIDE SEQUENCE [LARGE SCALE GENOMIC DNA]</scope>
    <source>
        <strain evidence="1 2">CBS 101889</strain>
    </source>
</reference>
<proteinExistence type="predicted"/>
<organism evidence="1 2">
    <name type="scientific">Aspergillus homomorphus (strain CBS 101889)</name>
    <dbReference type="NCBI Taxonomy" id="1450537"/>
    <lineage>
        <taxon>Eukaryota</taxon>
        <taxon>Fungi</taxon>
        <taxon>Dikarya</taxon>
        <taxon>Ascomycota</taxon>
        <taxon>Pezizomycotina</taxon>
        <taxon>Eurotiomycetes</taxon>
        <taxon>Eurotiomycetidae</taxon>
        <taxon>Eurotiales</taxon>
        <taxon>Aspergillaceae</taxon>
        <taxon>Aspergillus</taxon>
        <taxon>Aspergillus subgen. Circumdati</taxon>
    </lineage>
</organism>
<name>A0A395I6B0_ASPHC</name>
<evidence type="ECO:0000313" key="2">
    <source>
        <dbReference type="Proteomes" id="UP000248961"/>
    </source>
</evidence>
<evidence type="ECO:0000313" key="1">
    <source>
        <dbReference type="EMBL" id="RAL14728.1"/>
    </source>
</evidence>
<keyword evidence="2" id="KW-1185">Reference proteome</keyword>
<dbReference type="GeneID" id="37201095"/>
<gene>
    <name evidence="1" type="ORF">BO97DRAFT_422620</name>
</gene>
<dbReference type="OrthoDB" id="10531815at2759"/>
<protein>
    <submittedName>
        <fullName evidence="1">Uncharacterized protein</fullName>
    </submittedName>
</protein>
<dbReference type="Proteomes" id="UP000248961">
    <property type="component" value="Unassembled WGS sequence"/>
</dbReference>
<sequence length="218" mass="25062">MSSFRLDPVTLSTTDAGVEPIVPRRPGEPCDGTYAARCDTTITTHWKIGLLAEVEFQASDDLPDTDRVWREESLRALVRAFNEIRKWHPEVGALYGTTTRTDANEFQLYRQQKPRPNQLGYQVDLFTFEGQETFPDPGVSDPTSPVRRWYWGIIHQISWEKYGFTTKEATEDWGGWDVSESRLKFQELLSEYLNAETLQQQLKVLVTPAANEDRDDAE</sequence>
<dbReference type="VEuPathDB" id="FungiDB:BO97DRAFT_422620"/>
<dbReference type="RefSeq" id="XP_025553882.1">
    <property type="nucleotide sequence ID" value="XM_025696806.1"/>
</dbReference>
<accession>A0A395I6B0</accession>
<dbReference type="AlphaFoldDB" id="A0A395I6B0"/>